<dbReference type="GO" id="GO:0031514">
    <property type="term" value="C:motile cilium"/>
    <property type="evidence" value="ECO:0007669"/>
    <property type="project" value="TreeGrafter"/>
</dbReference>
<dbReference type="PANTHER" id="PTHR44314:SF1">
    <property type="entry name" value="CILIA- AND FLAGELLA-ASSOCIATED PROTEIN 70"/>
    <property type="match status" value="1"/>
</dbReference>
<dbReference type="FunCoup" id="A0A7R8UDW5">
    <property type="interactions" value="12"/>
</dbReference>
<evidence type="ECO:0000256" key="1">
    <source>
        <dbReference type="ARBA" id="ARBA00022737"/>
    </source>
</evidence>
<dbReference type="InterPro" id="IPR011990">
    <property type="entry name" value="TPR-like_helical_dom_sf"/>
</dbReference>
<reference evidence="5 6" key="1">
    <citation type="submission" date="2020-11" db="EMBL/GenBank/DDBJ databases">
        <authorList>
            <person name="Wallbank WR R."/>
            <person name="Pardo Diaz C."/>
            <person name="Kozak K."/>
            <person name="Martin S."/>
            <person name="Jiggins C."/>
            <person name="Moest M."/>
            <person name="Warren A I."/>
            <person name="Generalovic N T."/>
            <person name="Byers J.R.P. K."/>
            <person name="Montejo-Kovacevich G."/>
            <person name="Yen C E."/>
        </authorList>
    </citation>
    <scope>NUCLEOTIDE SEQUENCE [LARGE SCALE GENOMIC DNA]</scope>
</reference>
<evidence type="ECO:0000256" key="4">
    <source>
        <dbReference type="SAM" id="MobiDB-lite"/>
    </source>
</evidence>
<protein>
    <submittedName>
        <fullName evidence="5">Uncharacterized protein</fullName>
    </submittedName>
</protein>
<dbReference type="Proteomes" id="UP000594454">
    <property type="component" value="Chromosome 1"/>
</dbReference>
<dbReference type="InParanoid" id="A0A7R8UDW5"/>
<evidence type="ECO:0000256" key="2">
    <source>
        <dbReference type="ARBA" id="ARBA00022803"/>
    </source>
</evidence>
<dbReference type="GO" id="GO:0070062">
    <property type="term" value="C:extracellular exosome"/>
    <property type="evidence" value="ECO:0007669"/>
    <property type="project" value="TreeGrafter"/>
</dbReference>
<dbReference type="Pfam" id="PF13181">
    <property type="entry name" value="TPR_8"/>
    <property type="match status" value="2"/>
</dbReference>
<dbReference type="EMBL" id="LR899009">
    <property type="protein sequence ID" value="CAD7078980.1"/>
    <property type="molecule type" value="Genomic_DNA"/>
</dbReference>
<keyword evidence="1" id="KW-0677">Repeat</keyword>
<evidence type="ECO:0000313" key="6">
    <source>
        <dbReference type="Proteomes" id="UP000594454"/>
    </source>
</evidence>
<feature type="repeat" description="TPR" evidence="3">
    <location>
        <begin position="1037"/>
        <end position="1070"/>
    </location>
</feature>
<keyword evidence="6" id="KW-1185">Reference proteome</keyword>
<dbReference type="GO" id="GO:0060271">
    <property type="term" value="P:cilium assembly"/>
    <property type="evidence" value="ECO:0007669"/>
    <property type="project" value="TreeGrafter"/>
</dbReference>
<dbReference type="Gene3D" id="1.25.40.10">
    <property type="entry name" value="Tetratricopeptide repeat domain"/>
    <property type="match status" value="1"/>
</dbReference>
<dbReference type="OMA" id="FCCAVQN"/>
<feature type="repeat" description="TPR" evidence="3">
    <location>
        <begin position="1003"/>
        <end position="1036"/>
    </location>
</feature>
<organism evidence="5 6">
    <name type="scientific">Hermetia illucens</name>
    <name type="common">Black soldier fly</name>
    <dbReference type="NCBI Taxonomy" id="343691"/>
    <lineage>
        <taxon>Eukaryota</taxon>
        <taxon>Metazoa</taxon>
        <taxon>Ecdysozoa</taxon>
        <taxon>Arthropoda</taxon>
        <taxon>Hexapoda</taxon>
        <taxon>Insecta</taxon>
        <taxon>Pterygota</taxon>
        <taxon>Neoptera</taxon>
        <taxon>Endopterygota</taxon>
        <taxon>Diptera</taxon>
        <taxon>Brachycera</taxon>
        <taxon>Stratiomyomorpha</taxon>
        <taxon>Stratiomyidae</taxon>
        <taxon>Hermetiinae</taxon>
        <taxon>Hermetia</taxon>
    </lineage>
</organism>
<dbReference type="SUPFAM" id="SSF48452">
    <property type="entry name" value="TPR-like"/>
    <property type="match status" value="2"/>
</dbReference>
<accession>A0A7R8UDW5</accession>
<dbReference type="InterPro" id="IPR052628">
    <property type="entry name" value="CFAP70"/>
</dbReference>
<feature type="region of interest" description="Disordered" evidence="4">
    <location>
        <begin position="1"/>
        <end position="31"/>
    </location>
</feature>
<proteinExistence type="predicted"/>
<dbReference type="AlphaFoldDB" id="A0A7R8UDW5"/>
<evidence type="ECO:0000313" key="5">
    <source>
        <dbReference type="EMBL" id="CAD7078980.1"/>
    </source>
</evidence>
<keyword evidence="2 3" id="KW-0802">TPR repeat</keyword>
<gene>
    <name evidence="5" type="ORF">HERILL_LOCUS2219</name>
</gene>
<dbReference type="SMART" id="SM00028">
    <property type="entry name" value="TPR"/>
    <property type="match status" value="2"/>
</dbReference>
<dbReference type="InterPro" id="IPR019734">
    <property type="entry name" value="TPR_rpt"/>
</dbReference>
<dbReference type="OrthoDB" id="10262375at2759"/>
<dbReference type="GO" id="GO:0003341">
    <property type="term" value="P:cilium movement"/>
    <property type="evidence" value="ECO:0007669"/>
    <property type="project" value="TreeGrafter"/>
</dbReference>
<name>A0A7R8UDW5_HERIL</name>
<dbReference type="PROSITE" id="PS50005">
    <property type="entry name" value="TPR"/>
    <property type="match status" value="2"/>
</dbReference>
<sequence length="1092" mass="125185">MSARKKAAKEISPKKTLVSPRREKSKLSTSLRSDLIPTTKPRVSLNIKITSIENLTEYSKNVNCNDFKIEVSHHNFQVTPLNENSGEIYVCPCEPSEDVLSDEYFSARNFNTSLTTSAFSSAPKIDVMSLECLYSIQIDPTDIDDLNKLVDTPLLFTLYRLDEVADQLQTPRITVVDSMIENLKKKSSKKRVNKRDKREKVESSSAVETVILDKIPNMSKTPVGYAHLDLVSYVKNKPLQQLEEIYVYPITVLADLKTPKIKVQVSSAEALNQMSDESICNCITITLEDIFNPPDFLFNSEIEVLVDVSLITRQTGEGDYETKKIVTFSHGKLCKYEPNDLFKRWNKLGDVDCIGLLTQLEVNRSLRGIHNSKNIDFSVINGHFPVIRFNSISRQVLIGNACPELENLINYSDEQVVVEVRFVSSKQTEDGQAMYLGTLDLSPLLYPEVKSGRFVVPIKRFDKPEIPAIPKPEKKAQKKRSVALGVKKMEKTPSGLTRATQSIDTLPTKPTGVLRNRKEMKSQTIEKLEIELAETRYCVASMIESPLGENLFLVLEICFTIPITESRSKTICAELVKATIPEVDEVQEETHFKVLAETIEEELEQQIVKILQSLPVHINADVILSSSRTGLADNIDEVPFLKEIKENMTNTIMRLVAVKYNHNRKTSDNSHFKDLMSVVYNNLTEKIGFIINDYFSGKDNSVKLKQRARKDLHMFIAKEFHVLNYAVASRDVYKQRLEDPENYEETMLDLAIDDLANMRYEQANGRIKELLLRNNKNLYGLIIQAYIEYISNGLESLYPLLTNIVNLCPDNVEVWTLLYVLYKNKNYRAGFKHAKMMYETNCADSLVWLPFFCSRKEPYFEAQFDDCAPHNCIYIFLKLGTLKFAEMVYDLFKENIKENARIIITSTLYLLTMQYESGLRNLKTFRRNSKTDILVHLYEGHFLFALGKEEEAILEYQIVFHSGQTEVSSQIAALRCGFWDIKHKKYESAKTYFSACAQTMGTFLSWYGLGITFFRTNQLDEAESCFSKATDIYKPFAEVWIYLAMINLKLNKQNEAIVCYQKAKKYCPTTTELWDEMICFFRKMNVALPVLF</sequence>
<evidence type="ECO:0000256" key="3">
    <source>
        <dbReference type="PROSITE-ProRule" id="PRU00339"/>
    </source>
</evidence>
<dbReference type="PANTHER" id="PTHR44314">
    <property type="entry name" value="CILIA- AND FLAGELLA-ASSOCIATED PROTEIN 70"/>
    <property type="match status" value="1"/>
</dbReference>